<dbReference type="EMBL" id="MHHR01000023">
    <property type="protein sequence ID" value="OGY34029.1"/>
    <property type="molecule type" value="Genomic_DNA"/>
</dbReference>
<evidence type="ECO:0000313" key="2">
    <source>
        <dbReference type="EMBL" id="OGY34029.1"/>
    </source>
</evidence>
<evidence type="ECO:0008006" key="4">
    <source>
        <dbReference type="Google" id="ProtNLM"/>
    </source>
</evidence>
<dbReference type="Proteomes" id="UP000177528">
    <property type="component" value="Unassembled WGS sequence"/>
</dbReference>
<comment type="caution">
    <text evidence="2">The sequence shown here is derived from an EMBL/GenBank/DDBJ whole genome shotgun (WGS) entry which is preliminary data.</text>
</comment>
<organism evidence="2 3">
    <name type="scientific">Candidatus Andersenbacteria bacterium RIFCSPHIGHO2_12_FULL_45_11</name>
    <dbReference type="NCBI Taxonomy" id="1797281"/>
    <lineage>
        <taxon>Bacteria</taxon>
        <taxon>Candidatus Anderseniibacteriota</taxon>
    </lineage>
</organism>
<reference evidence="2 3" key="1">
    <citation type="journal article" date="2016" name="Nat. Commun.">
        <title>Thousands of microbial genomes shed light on interconnected biogeochemical processes in an aquifer system.</title>
        <authorList>
            <person name="Anantharaman K."/>
            <person name="Brown C.T."/>
            <person name="Hug L.A."/>
            <person name="Sharon I."/>
            <person name="Castelle C.J."/>
            <person name="Probst A.J."/>
            <person name="Thomas B.C."/>
            <person name="Singh A."/>
            <person name="Wilkins M.J."/>
            <person name="Karaoz U."/>
            <person name="Brodie E.L."/>
            <person name="Williams K.H."/>
            <person name="Hubbard S.S."/>
            <person name="Banfield J.F."/>
        </authorList>
    </citation>
    <scope>NUCLEOTIDE SEQUENCE [LARGE SCALE GENOMIC DNA]</scope>
</reference>
<feature type="chain" id="PRO_5009581304" description="DUF5666 domain-containing protein" evidence="1">
    <location>
        <begin position="22"/>
        <end position="203"/>
    </location>
</feature>
<evidence type="ECO:0000256" key="1">
    <source>
        <dbReference type="SAM" id="SignalP"/>
    </source>
</evidence>
<feature type="signal peptide" evidence="1">
    <location>
        <begin position="1"/>
        <end position="21"/>
    </location>
</feature>
<gene>
    <name evidence="2" type="ORF">A3D99_02105</name>
</gene>
<accession>A0A1G1X201</accession>
<dbReference type="AlphaFoldDB" id="A0A1G1X201"/>
<evidence type="ECO:0000313" key="3">
    <source>
        <dbReference type="Proteomes" id="UP000177528"/>
    </source>
</evidence>
<protein>
    <recommendedName>
        <fullName evidence="4">DUF5666 domain-containing protein</fullName>
    </recommendedName>
</protein>
<name>A0A1G1X201_9BACT</name>
<proteinExistence type="predicted"/>
<keyword evidence="1" id="KW-0732">Signal</keyword>
<sequence length="203" mass="21844">MKTLSLTIAALALAFALPTYAADYPFIIRGVVDVKVTTKVANVTATKSSTKAIAETEGVNIGYSISKAKVYKYVNGVKKPTSAKQIKLGDEVVMKGKKVGGTFKVDELTINTRTFEILGRVKDINTDIKTITVLVARSTYREKGIKGTQISLTYNSDTACKRLGTEVGCSTIATTDNIIKAIGSVTGSNQVYELTKVFGQYKP</sequence>